<accession>A0A7I7U327</accession>
<protein>
    <submittedName>
        <fullName evidence="1">Uncharacterized protein</fullName>
    </submittedName>
</protein>
<dbReference type="EMBL" id="AP022598">
    <property type="protein sequence ID" value="BBY75742.1"/>
    <property type="molecule type" value="Genomic_DNA"/>
</dbReference>
<sequence length="95" mass="9764">MSGPSGPATIPNTARPKALLIAATSRANTMLSTVRGPPEKRARAGLVGVNTTAADEKTRHARVAPVVGQVVRRGAANSSRPVTIAKRPVMPSADT</sequence>
<evidence type="ECO:0000313" key="2">
    <source>
        <dbReference type="Proteomes" id="UP000466554"/>
    </source>
</evidence>
<evidence type="ECO:0000313" key="1">
    <source>
        <dbReference type="EMBL" id="BBY75742.1"/>
    </source>
</evidence>
<organism evidence="1 2">
    <name type="scientific">Mycolicibacterium parafortuitum</name>
    <name type="common">Mycobacterium parafortuitum</name>
    <dbReference type="NCBI Taxonomy" id="39692"/>
    <lineage>
        <taxon>Bacteria</taxon>
        <taxon>Bacillati</taxon>
        <taxon>Actinomycetota</taxon>
        <taxon>Actinomycetes</taxon>
        <taxon>Mycobacteriales</taxon>
        <taxon>Mycobacteriaceae</taxon>
        <taxon>Mycolicibacterium</taxon>
    </lineage>
</organism>
<dbReference type="AlphaFoldDB" id="A0A7I7U327"/>
<gene>
    <name evidence="1" type="ORF">MPRF_26410</name>
</gene>
<reference evidence="1 2" key="1">
    <citation type="journal article" date="2019" name="Emerg. Microbes Infect.">
        <title>Comprehensive subspecies identification of 175 nontuberculous mycobacteria species based on 7547 genomic profiles.</title>
        <authorList>
            <person name="Matsumoto Y."/>
            <person name="Kinjo T."/>
            <person name="Motooka D."/>
            <person name="Nabeya D."/>
            <person name="Jung N."/>
            <person name="Uechi K."/>
            <person name="Horii T."/>
            <person name="Iida T."/>
            <person name="Fujita J."/>
            <person name="Nakamura S."/>
        </authorList>
    </citation>
    <scope>NUCLEOTIDE SEQUENCE [LARGE SCALE GENOMIC DNA]</scope>
    <source>
        <strain evidence="1 2">JCM 6367</strain>
    </source>
</reference>
<name>A0A7I7U327_MYCPF</name>
<proteinExistence type="predicted"/>
<dbReference type="Proteomes" id="UP000466554">
    <property type="component" value="Chromosome"/>
</dbReference>